<evidence type="ECO:0000313" key="1">
    <source>
        <dbReference type="EMBL" id="MDU0808022.1"/>
    </source>
</evidence>
<sequence length="140" mass="16042">MKLNFLLFLVIGIIFQGCSFEKQYESSSRIDSSTIISKRQRDSASILNSQEDQSNIIKDENDCVGARNCNTENLRNKIKNRHTKWDVTGGLDYDDYLGNGKWKFGVTLYNLAHDNIDDEFNIIVSTDCDCNITSIERTKM</sequence>
<gene>
    <name evidence="1" type="ORF">PQG45_03115</name>
</gene>
<dbReference type="Proteomes" id="UP001249959">
    <property type="component" value="Unassembled WGS sequence"/>
</dbReference>
<keyword evidence="2" id="KW-1185">Reference proteome</keyword>
<dbReference type="RefSeq" id="WP_316070268.1">
    <property type="nucleotide sequence ID" value="NZ_JAVNWW010000001.1"/>
</dbReference>
<dbReference type="PROSITE" id="PS51257">
    <property type="entry name" value="PROKAR_LIPOPROTEIN"/>
    <property type="match status" value="1"/>
</dbReference>
<dbReference type="EMBL" id="JAVNWW010000001">
    <property type="protein sequence ID" value="MDU0808022.1"/>
    <property type="molecule type" value="Genomic_DNA"/>
</dbReference>
<accession>A0ABU3TQ87</accession>
<organism evidence="1 2">
    <name type="scientific">Aquirufa regiilacus</name>
    <dbReference type="NCBI Taxonomy" id="3024868"/>
    <lineage>
        <taxon>Bacteria</taxon>
        <taxon>Pseudomonadati</taxon>
        <taxon>Bacteroidota</taxon>
        <taxon>Cytophagia</taxon>
        <taxon>Cytophagales</taxon>
        <taxon>Flectobacillaceae</taxon>
        <taxon>Aquirufa</taxon>
    </lineage>
</organism>
<evidence type="ECO:0000313" key="2">
    <source>
        <dbReference type="Proteomes" id="UP001249959"/>
    </source>
</evidence>
<reference evidence="1 2" key="1">
    <citation type="submission" date="2023-09" db="EMBL/GenBank/DDBJ databases">
        <title>Aquirufa genomes.</title>
        <authorList>
            <person name="Pitt A."/>
        </authorList>
    </citation>
    <scope>NUCLEOTIDE SEQUENCE [LARGE SCALE GENOMIC DNA]</scope>
    <source>
        <strain evidence="1 2">LEOWEIH-7C</strain>
    </source>
</reference>
<protein>
    <recommendedName>
        <fullName evidence="3">Lipoprotein</fullName>
    </recommendedName>
</protein>
<comment type="caution">
    <text evidence="1">The sequence shown here is derived from an EMBL/GenBank/DDBJ whole genome shotgun (WGS) entry which is preliminary data.</text>
</comment>
<proteinExistence type="predicted"/>
<evidence type="ECO:0008006" key="3">
    <source>
        <dbReference type="Google" id="ProtNLM"/>
    </source>
</evidence>
<name>A0ABU3TQ87_9BACT</name>